<evidence type="ECO:0000256" key="6">
    <source>
        <dbReference type="ARBA" id="ARBA00023150"/>
    </source>
</evidence>
<dbReference type="RefSeq" id="WP_097072622.1">
    <property type="nucleotide sequence ID" value="NZ_OBMQ01000002.1"/>
</dbReference>
<comment type="catalytic activity">
    <reaction evidence="12">
        <text>2 [molybdopterin-synthase sulfur-carrier protein]-C-terminal-Gly-aminoethanethioate + cyclic pyranopterin phosphate + H2O = molybdopterin + 2 [molybdopterin-synthase sulfur-carrier protein]-C-terminal Gly-Gly + 2 H(+)</text>
        <dbReference type="Rhea" id="RHEA:26333"/>
        <dbReference type="Rhea" id="RHEA-COMP:12202"/>
        <dbReference type="Rhea" id="RHEA-COMP:19907"/>
        <dbReference type="ChEBI" id="CHEBI:15377"/>
        <dbReference type="ChEBI" id="CHEBI:15378"/>
        <dbReference type="ChEBI" id="CHEBI:58698"/>
        <dbReference type="ChEBI" id="CHEBI:59648"/>
        <dbReference type="ChEBI" id="CHEBI:90778"/>
        <dbReference type="ChEBI" id="CHEBI:232372"/>
        <dbReference type="EC" id="2.8.1.12"/>
    </reaction>
</comment>
<evidence type="ECO:0000256" key="11">
    <source>
        <dbReference type="ARBA" id="ARBA00032474"/>
    </source>
</evidence>
<accession>A0A285RZ58</accession>
<dbReference type="EC" id="2.8.1.12" evidence="3"/>
<evidence type="ECO:0000256" key="7">
    <source>
        <dbReference type="ARBA" id="ARBA00026066"/>
    </source>
</evidence>
<keyword evidence="14" id="KW-1185">Reference proteome</keyword>
<dbReference type="Pfam" id="PF02391">
    <property type="entry name" value="MoaE"/>
    <property type="match status" value="1"/>
</dbReference>
<dbReference type="FunFam" id="3.90.1170.40:FF:000003">
    <property type="entry name" value="Molybdopterin converting factor subunit 2"/>
    <property type="match status" value="1"/>
</dbReference>
<dbReference type="GO" id="GO:0006777">
    <property type="term" value="P:Mo-molybdopterin cofactor biosynthetic process"/>
    <property type="evidence" value="ECO:0007669"/>
    <property type="project" value="UniProtKB-KW"/>
</dbReference>
<evidence type="ECO:0000256" key="9">
    <source>
        <dbReference type="ARBA" id="ARBA00030407"/>
    </source>
</evidence>
<dbReference type="PANTHER" id="PTHR23404">
    <property type="entry name" value="MOLYBDOPTERIN SYNTHASE RELATED"/>
    <property type="match status" value="1"/>
</dbReference>
<comment type="subunit">
    <text evidence="7">Heterotetramer of 2 MoaD subunits and 2 MoaE subunits. Also stable as homodimer. The enzyme changes between these two forms during catalysis.</text>
</comment>
<keyword evidence="6" id="KW-0501">Molybdenum cofactor biosynthesis</keyword>
<comment type="similarity">
    <text evidence="2">Belongs to the MoaE family.</text>
</comment>
<evidence type="ECO:0000256" key="4">
    <source>
        <dbReference type="ARBA" id="ARBA00013858"/>
    </source>
</evidence>
<dbReference type="Proteomes" id="UP000219636">
    <property type="component" value="Unassembled WGS sequence"/>
</dbReference>
<dbReference type="AlphaFoldDB" id="A0A285RZ58"/>
<protein>
    <recommendedName>
        <fullName evidence="4">Molybdopterin synthase catalytic subunit</fullName>
        <ecNumber evidence="3">2.8.1.12</ecNumber>
    </recommendedName>
    <alternativeName>
        <fullName evidence="10">MPT synthase subunit 2</fullName>
    </alternativeName>
    <alternativeName>
        <fullName evidence="8">Molybdenum cofactor biosynthesis protein E</fullName>
    </alternativeName>
    <alternativeName>
        <fullName evidence="9">Molybdopterin-converting factor large subunit</fullName>
    </alternativeName>
    <alternativeName>
        <fullName evidence="11">Molybdopterin-converting factor subunit 2</fullName>
    </alternativeName>
</protein>
<dbReference type="InterPro" id="IPR036563">
    <property type="entry name" value="MoaE_sf"/>
</dbReference>
<dbReference type="GO" id="GO:0030366">
    <property type="term" value="F:molybdopterin synthase activity"/>
    <property type="evidence" value="ECO:0007669"/>
    <property type="project" value="UniProtKB-EC"/>
</dbReference>
<dbReference type="CDD" id="cd00756">
    <property type="entry name" value="MoaE"/>
    <property type="match status" value="1"/>
</dbReference>
<evidence type="ECO:0000313" key="13">
    <source>
        <dbReference type="EMBL" id="SOB99848.1"/>
    </source>
</evidence>
<evidence type="ECO:0000256" key="8">
    <source>
        <dbReference type="ARBA" id="ARBA00029745"/>
    </source>
</evidence>
<evidence type="ECO:0000256" key="5">
    <source>
        <dbReference type="ARBA" id="ARBA00022679"/>
    </source>
</evidence>
<evidence type="ECO:0000256" key="10">
    <source>
        <dbReference type="ARBA" id="ARBA00030781"/>
    </source>
</evidence>
<reference evidence="14" key="1">
    <citation type="submission" date="2017-08" db="EMBL/GenBank/DDBJ databases">
        <authorList>
            <person name="Varghese N."/>
            <person name="Submissions S."/>
        </authorList>
    </citation>
    <scope>NUCLEOTIDE SEQUENCE [LARGE SCALE GENOMIC DNA]</scope>
    <source>
        <strain evidence="14">JC22</strain>
    </source>
</reference>
<dbReference type="SUPFAM" id="SSF54690">
    <property type="entry name" value="Molybdopterin synthase subunit MoaE"/>
    <property type="match status" value="1"/>
</dbReference>
<evidence type="ECO:0000256" key="2">
    <source>
        <dbReference type="ARBA" id="ARBA00005426"/>
    </source>
</evidence>
<name>A0A285RZ58_9BACL</name>
<comment type="pathway">
    <text evidence="1">Cofactor biosynthesis; molybdopterin biosynthesis.</text>
</comment>
<dbReference type="InterPro" id="IPR003448">
    <property type="entry name" value="Mopterin_biosynth_MoaE"/>
</dbReference>
<keyword evidence="5" id="KW-0808">Transferase</keyword>
<evidence type="ECO:0000256" key="12">
    <source>
        <dbReference type="ARBA" id="ARBA00049878"/>
    </source>
</evidence>
<organism evidence="13 14">
    <name type="scientific">Ureibacillus xyleni</name>
    <dbReference type="NCBI Taxonomy" id="614648"/>
    <lineage>
        <taxon>Bacteria</taxon>
        <taxon>Bacillati</taxon>
        <taxon>Bacillota</taxon>
        <taxon>Bacilli</taxon>
        <taxon>Bacillales</taxon>
        <taxon>Caryophanaceae</taxon>
        <taxon>Ureibacillus</taxon>
    </lineage>
</organism>
<dbReference type="Gene3D" id="3.90.1170.40">
    <property type="entry name" value="Molybdopterin biosynthesis MoaE subunit"/>
    <property type="match status" value="1"/>
</dbReference>
<evidence type="ECO:0000256" key="1">
    <source>
        <dbReference type="ARBA" id="ARBA00005046"/>
    </source>
</evidence>
<dbReference type="EMBL" id="OBMQ01000002">
    <property type="protein sequence ID" value="SOB99848.1"/>
    <property type="molecule type" value="Genomic_DNA"/>
</dbReference>
<proteinExistence type="inferred from homology"/>
<evidence type="ECO:0000256" key="3">
    <source>
        <dbReference type="ARBA" id="ARBA00011950"/>
    </source>
</evidence>
<dbReference type="OrthoDB" id="9803224at2"/>
<gene>
    <name evidence="13" type="ORF">SAMN05880501_102279</name>
</gene>
<evidence type="ECO:0000313" key="14">
    <source>
        <dbReference type="Proteomes" id="UP000219636"/>
    </source>
</evidence>
<sequence length="146" mass="16966">MKLFEIVTDEIQPEKYREAVVHPGAGAVTVFTGHVREWTKGVRTLYLEYDAYVSMAEKKMAEISEEVQHKWPETKIAIAHRIGKLKISDIAVVIAVSSPHRKHAYEANEYAIERIKEIVPIWKKEIWENGQEWKGDQRKKPLLEVE</sequence>